<gene>
    <name evidence="1" type="ORF">SLEP1_g6304</name>
</gene>
<dbReference type="AlphaFoldDB" id="A0AAV5I0L9"/>
<name>A0AAV5I0L9_9ROSI</name>
<protein>
    <submittedName>
        <fullName evidence="1">Uncharacterized protein</fullName>
    </submittedName>
</protein>
<organism evidence="1 2">
    <name type="scientific">Rubroshorea leprosula</name>
    <dbReference type="NCBI Taxonomy" id="152421"/>
    <lineage>
        <taxon>Eukaryota</taxon>
        <taxon>Viridiplantae</taxon>
        <taxon>Streptophyta</taxon>
        <taxon>Embryophyta</taxon>
        <taxon>Tracheophyta</taxon>
        <taxon>Spermatophyta</taxon>
        <taxon>Magnoliopsida</taxon>
        <taxon>eudicotyledons</taxon>
        <taxon>Gunneridae</taxon>
        <taxon>Pentapetalae</taxon>
        <taxon>rosids</taxon>
        <taxon>malvids</taxon>
        <taxon>Malvales</taxon>
        <taxon>Dipterocarpaceae</taxon>
        <taxon>Rubroshorea</taxon>
    </lineage>
</organism>
<comment type="caution">
    <text evidence="1">The sequence shown here is derived from an EMBL/GenBank/DDBJ whole genome shotgun (WGS) entry which is preliminary data.</text>
</comment>
<dbReference type="Proteomes" id="UP001054252">
    <property type="component" value="Unassembled WGS sequence"/>
</dbReference>
<dbReference type="EMBL" id="BPVZ01000006">
    <property type="protein sequence ID" value="GKU92595.1"/>
    <property type="molecule type" value="Genomic_DNA"/>
</dbReference>
<evidence type="ECO:0000313" key="1">
    <source>
        <dbReference type="EMBL" id="GKU92595.1"/>
    </source>
</evidence>
<keyword evidence="2" id="KW-1185">Reference proteome</keyword>
<accession>A0AAV5I0L9</accession>
<proteinExistence type="predicted"/>
<sequence>MVGTMTNRLRLMEEIWDVWPTEITGIVGFRGEMLSGHGLDC</sequence>
<reference evidence="1 2" key="1">
    <citation type="journal article" date="2021" name="Commun. Biol.">
        <title>The genome of Shorea leprosula (Dipterocarpaceae) highlights the ecological relevance of drought in aseasonal tropical rainforests.</title>
        <authorList>
            <person name="Ng K.K.S."/>
            <person name="Kobayashi M.J."/>
            <person name="Fawcett J.A."/>
            <person name="Hatakeyama M."/>
            <person name="Paape T."/>
            <person name="Ng C.H."/>
            <person name="Ang C.C."/>
            <person name="Tnah L.H."/>
            <person name="Lee C.T."/>
            <person name="Nishiyama T."/>
            <person name="Sese J."/>
            <person name="O'Brien M.J."/>
            <person name="Copetti D."/>
            <person name="Mohd Noor M.I."/>
            <person name="Ong R.C."/>
            <person name="Putra M."/>
            <person name="Sireger I.Z."/>
            <person name="Indrioko S."/>
            <person name="Kosugi Y."/>
            <person name="Izuno A."/>
            <person name="Isagi Y."/>
            <person name="Lee S.L."/>
            <person name="Shimizu K.K."/>
        </authorList>
    </citation>
    <scope>NUCLEOTIDE SEQUENCE [LARGE SCALE GENOMIC DNA]</scope>
    <source>
        <strain evidence="1">214</strain>
    </source>
</reference>
<evidence type="ECO:0000313" key="2">
    <source>
        <dbReference type="Proteomes" id="UP001054252"/>
    </source>
</evidence>